<feature type="compositionally biased region" description="Basic and acidic residues" evidence="1">
    <location>
        <begin position="72"/>
        <end position="84"/>
    </location>
</feature>
<dbReference type="EMBL" id="BGZK01002233">
    <property type="protein sequence ID" value="GBP92044.1"/>
    <property type="molecule type" value="Genomic_DNA"/>
</dbReference>
<organism evidence="2 3">
    <name type="scientific">Eumeta variegata</name>
    <name type="common">Bagworm moth</name>
    <name type="synonym">Eumeta japonica</name>
    <dbReference type="NCBI Taxonomy" id="151549"/>
    <lineage>
        <taxon>Eukaryota</taxon>
        <taxon>Metazoa</taxon>
        <taxon>Ecdysozoa</taxon>
        <taxon>Arthropoda</taxon>
        <taxon>Hexapoda</taxon>
        <taxon>Insecta</taxon>
        <taxon>Pterygota</taxon>
        <taxon>Neoptera</taxon>
        <taxon>Endopterygota</taxon>
        <taxon>Lepidoptera</taxon>
        <taxon>Glossata</taxon>
        <taxon>Ditrysia</taxon>
        <taxon>Tineoidea</taxon>
        <taxon>Psychidae</taxon>
        <taxon>Oiketicinae</taxon>
        <taxon>Eumeta</taxon>
    </lineage>
</organism>
<dbReference type="Proteomes" id="UP000299102">
    <property type="component" value="Unassembled WGS sequence"/>
</dbReference>
<sequence>MRSVPRDGQPLTVAGHAASRQLRREMRSVPRDGQPLTVAGHAASRQLRREMRSEPRDGQPLTVAGHAASRQLRREMRSVPRDGKPLTVAGHSASPSAVWVRAVIEFAQTNFRDRIQVRHMPPPPNNRARVCSLDKHLLSFWLKAARKPAGSTLPSLSIQARTCTPSDNNTAFDISGLVLFSHCDWLKLSPSMDIRNPGELTSTLPASWVRVAHLMKKEAKAKPGITQVMMEKLEK</sequence>
<proteinExistence type="predicted"/>
<comment type="caution">
    <text evidence="2">The sequence shown here is derived from an EMBL/GenBank/DDBJ whole genome shotgun (WGS) entry which is preliminary data.</text>
</comment>
<evidence type="ECO:0000313" key="2">
    <source>
        <dbReference type="EMBL" id="GBP92044.1"/>
    </source>
</evidence>
<feature type="region of interest" description="Disordered" evidence="1">
    <location>
        <begin position="1"/>
        <end position="91"/>
    </location>
</feature>
<feature type="compositionally biased region" description="Basic and acidic residues" evidence="1">
    <location>
        <begin position="47"/>
        <end position="57"/>
    </location>
</feature>
<evidence type="ECO:0000256" key="1">
    <source>
        <dbReference type="SAM" id="MobiDB-lite"/>
    </source>
</evidence>
<keyword evidence="3" id="KW-1185">Reference proteome</keyword>
<evidence type="ECO:0000313" key="3">
    <source>
        <dbReference type="Proteomes" id="UP000299102"/>
    </source>
</evidence>
<protein>
    <submittedName>
        <fullName evidence="2">Uncharacterized protein</fullName>
    </submittedName>
</protein>
<accession>A0A4C1ZYC4</accession>
<name>A0A4C1ZYC4_EUMVA</name>
<reference evidence="2 3" key="1">
    <citation type="journal article" date="2019" name="Commun. Biol.">
        <title>The bagworm genome reveals a unique fibroin gene that provides high tensile strength.</title>
        <authorList>
            <person name="Kono N."/>
            <person name="Nakamura H."/>
            <person name="Ohtoshi R."/>
            <person name="Tomita M."/>
            <person name="Numata K."/>
            <person name="Arakawa K."/>
        </authorList>
    </citation>
    <scope>NUCLEOTIDE SEQUENCE [LARGE SCALE GENOMIC DNA]</scope>
</reference>
<dbReference type="AlphaFoldDB" id="A0A4C1ZYC4"/>
<gene>
    <name evidence="2" type="ORF">EVAR_63723_1</name>
</gene>